<dbReference type="SMART" id="SM00174">
    <property type="entry name" value="RHO"/>
    <property type="match status" value="1"/>
</dbReference>
<evidence type="ECO:0000313" key="4">
    <source>
        <dbReference type="EMBL" id="KAI6657867.1"/>
    </source>
</evidence>
<evidence type="ECO:0000256" key="3">
    <source>
        <dbReference type="ARBA" id="ARBA00023134"/>
    </source>
</evidence>
<dbReference type="PRINTS" id="PR00449">
    <property type="entry name" value="RASTRNSFRMNG"/>
</dbReference>
<evidence type="ECO:0000256" key="1">
    <source>
        <dbReference type="ARBA" id="ARBA00010142"/>
    </source>
</evidence>
<proteinExistence type="inferred from homology"/>
<sequence length="196" mass="22646">MEFIKCCLVGNSDVGKTSLCITYTSKQFPSHYIPTVFDESPMDREIDGVTLRISLWDTADNYEYYRLRMLSYRLTDVFLISFSLIDPYSFENVKEKWSPAVTHFNPNTPKILVGTKLDLRDDEESISLIKLKDKKFAPISYSQGLEMMRDIGAVRYIECSALTQIGVTQVFEEVMRVAIANKSHAIRKRRVYCKLI</sequence>
<dbReference type="Pfam" id="PF00071">
    <property type="entry name" value="Ras"/>
    <property type="match status" value="1"/>
</dbReference>
<dbReference type="InterPro" id="IPR003578">
    <property type="entry name" value="Small_GTPase_Rho"/>
</dbReference>
<dbReference type="Proteomes" id="UP001165289">
    <property type="component" value="Unassembled WGS sequence"/>
</dbReference>
<keyword evidence="5" id="KW-1185">Reference proteome</keyword>
<dbReference type="FunFam" id="3.40.50.300:FF:001179">
    <property type="entry name" value="Rho family GTPase"/>
    <property type="match status" value="1"/>
</dbReference>
<dbReference type="SMART" id="SM00175">
    <property type="entry name" value="RAB"/>
    <property type="match status" value="1"/>
</dbReference>
<keyword evidence="3" id="KW-0342">GTP-binding</keyword>
<reference evidence="4 5" key="1">
    <citation type="journal article" date="2023" name="BMC Biol.">
        <title>The compact genome of the sponge Oopsacas minuta (Hexactinellida) is lacking key metazoan core genes.</title>
        <authorList>
            <person name="Santini S."/>
            <person name="Schenkelaars Q."/>
            <person name="Jourda C."/>
            <person name="Duchesne M."/>
            <person name="Belahbib H."/>
            <person name="Rocher C."/>
            <person name="Selva M."/>
            <person name="Riesgo A."/>
            <person name="Vervoort M."/>
            <person name="Leys S.P."/>
            <person name="Kodjabachian L."/>
            <person name="Le Bivic A."/>
            <person name="Borchiellini C."/>
            <person name="Claverie J.M."/>
            <person name="Renard E."/>
        </authorList>
    </citation>
    <scope>NUCLEOTIDE SEQUENCE [LARGE SCALE GENOMIC DNA]</scope>
    <source>
        <strain evidence="4">SPO-2</strain>
    </source>
</reference>
<dbReference type="AlphaFoldDB" id="A0AAV7K9T2"/>
<dbReference type="GO" id="GO:0003924">
    <property type="term" value="F:GTPase activity"/>
    <property type="evidence" value="ECO:0007669"/>
    <property type="project" value="InterPro"/>
</dbReference>
<dbReference type="PROSITE" id="PS51421">
    <property type="entry name" value="RAS"/>
    <property type="match status" value="1"/>
</dbReference>
<dbReference type="NCBIfam" id="TIGR00231">
    <property type="entry name" value="small_GTP"/>
    <property type="match status" value="1"/>
</dbReference>
<dbReference type="Gene3D" id="3.40.50.300">
    <property type="entry name" value="P-loop containing nucleotide triphosphate hydrolases"/>
    <property type="match status" value="1"/>
</dbReference>
<comment type="similarity">
    <text evidence="1">Belongs to the small GTPase superfamily. Rho family.</text>
</comment>
<gene>
    <name evidence="4" type="ORF">LOD99_609</name>
</gene>
<dbReference type="SMART" id="SM00173">
    <property type="entry name" value="RAS"/>
    <property type="match status" value="1"/>
</dbReference>
<dbReference type="PROSITE" id="PS51420">
    <property type="entry name" value="RHO"/>
    <property type="match status" value="1"/>
</dbReference>
<evidence type="ECO:0000313" key="5">
    <source>
        <dbReference type="Proteomes" id="UP001165289"/>
    </source>
</evidence>
<name>A0AAV7K9T2_9METZ</name>
<comment type="caution">
    <text evidence="4">The sequence shown here is derived from an EMBL/GenBank/DDBJ whole genome shotgun (WGS) entry which is preliminary data.</text>
</comment>
<dbReference type="PROSITE" id="PS51419">
    <property type="entry name" value="RAB"/>
    <property type="match status" value="1"/>
</dbReference>
<dbReference type="GO" id="GO:0005525">
    <property type="term" value="F:GTP binding"/>
    <property type="evidence" value="ECO:0007669"/>
    <property type="project" value="UniProtKB-KW"/>
</dbReference>
<dbReference type="SUPFAM" id="SSF52540">
    <property type="entry name" value="P-loop containing nucleoside triphosphate hydrolases"/>
    <property type="match status" value="1"/>
</dbReference>
<evidence type="ECO:0000256" key="2">
    <source>
        <dbReference type="ARBA" id="ARBA00022741"/>
    </source>
</evidence>
<accession>A0AAV7K9T2</accession>
<dbReference type="PANTHER" id="PTHR24072">
    <property type="entry name" value="RHO FAMILY GTPASE"/>
    <property type="match status" value="1"/>
</dbReference>
<organism evidence="4 5">
    <name type="scientific">Oopsacas minuta</name>
    <dbReference type="NCBI Taxonomy" id="111878"/>
    <lineage>
        <taxon>Eukaryota</taxon>
        <taxon>Metazoa</taxon>
        <taxon>Porifera</taxon>
        <taxon>Hexactinellida</taxon>
        <taxon>Hexasterophora</taxon>
        <taxon>Lyssacinosida</taxon>
        <taxon>Leucopsacidae</taxon>
        <taxon>Oopsacas</taxon>
    </lineage>
</organism>
<dbReference type="EMBL" id="JAKMXF010000111">
    <property type="protein sequence ID" value="KAI6657867.1"/>
    <property type="molecule type" value="Genomic_DNA"/>
</dbReference>
<keyword evidence="2" id="KW-0547">Nucleotide-binding</keyword>
<dbReference type="InterPro" id="IPR005225">
    <property type="entry name" value="Small_GTP-bd"/>
</dbReference>
<dbReference type="CDD" id="cd00157">
    <property type="entry name" value="Rho"/>
    <property type="match status" value="1"/>
</dbReference>
<dbReference type="GO" id="GO:0007264">
    <property type="term" value="P:small GTPase-mediated signal transduction"/>
    <property type="evidence" value="ECO:0007669"/>
    <property type="project" value="InterPro"/>
</dbReference>
<dbReference type="InterPro" id="IPR001806">
    <property type="entry name" value="Small_GTPase"/>
</dbReference>
<protein>
    <submittedName>
        <fullName evidence="4">Uncharacterized protein</fullName>
    </submittedName>
</protein>
<dbReference type="InterPro" id="IPR027417">
    <property type="entry name" value="P-loop_NTPase"/>
</dbReference>